<protein>
    <submittedName>
        <fullName evidence="8">TetR/AcrR family transcriptional regulator</fullName>
    </submittedName>
</protein>
<dbReference type="InterPro" id="IPR009057">
    <property type="entry name" value="Homeodomain-like_sf"/>
</dbReference>
<accession>A0ABU6GMW5</accession>
<dbReference type="Pfam" id="PF00440">
    <property type="entry name" value="TetR_N"/>
    <property type="match status" value="1"/>
</dbReference>
<evidence type="ECO:0000259" key="7">
    <source>
        <dbReference type="PROSITE" id="PS50977"/>
    </source>
</evidence>
<dbReference type="Gene3D" id="1.10.357.10">
    <property type="entry name" value="Tetracycline Repressor, domain 2"/>
    <property type="match status" value="1"/>
</dbReference>
<evidence type="ECO:0000313" key="9">
    <source>
        <dbReference type="Proteomes" id="UP001344632"/>
    </source>
</evidence>
<keyword evidence="1" id="KW-0678">Repressor</keyword>
<dbReference type="PANTHER" id="PTHR30055">
    <property type="entry name" value="HTH-TYPE TRANSCRIPTIONAL REGULATOR RUTR"/>
    <property type="match status" value="1"/>
</dbReference>
<sequence>MQDQVADLQEKNKMKYFKKLIPPVMREGFQALRMDDIAKLMDVSRATLYKHFSSKEEIIEGVVRIFADYVAKLEDLDPEDDDNVYAIGFQRLFEQSVALAGKISDVFMKELQAVYPELYNELRNALNEREERIVRFYRDGQSKGVFNPINDHLLVLQDVILLREIMNPKYLLSRNISFRQSLVDYYQLKKTQLFKAEKASIVDDSKIEPIIDNLVEKFTNTL</sequence>
<keyword evidence="9" id="KW-1185">Reference proteome</keyword>
<dbReference type="PROSITE" id="PS50977">
    <property type="entry name" value="HTH_TETR_2"/>
    <property type="match status" value="1"/>
</dbReference>
<feature type="coiled-coil region" evidence="6">
    <location>
        <begin position="108"/>
        <end position="139"/>
    </location>
</feature>
<dbReference type="InterPro" id="IPR001647">
    <property type="entry name" value="HTH_TetR"/>
</dbReference>
<feature type="DNA-binding region" description="H-T-H motif" evidence="5">
    <location>
        <begin position="33"/>
        <end position="52"/>
    </location>
</feature>
<gene>
    <name evidence="8" type="ORF">P4H66_14525</name>
</gene>
<organism evidence="8 9">
    <name type="scientific">Paenibacillus dokdonensis</name>
    <dbReference type="NCBI Taxonomy" id="2567944"/>
    <lineage>
        <taxon>Bacteria</taxon>
        <taxon>Bacillati</taxon>
        <taxon>Bacillota</taxon>
        <taxon>Bacilli</taxon>
        <taxon>Bacillales</taxon>
        <taxon>Paenibacillaceae</taxon>
        <taxon>Paenibacillus</taxon>
    </lineage>
</organism>
<comment type="caution">
    <text evidence="8">The sequence shown here is derived from an EMBL/GenBank/DDBJ whole genome shotgun (WGS) entry which is preliminary data.</text>
</comment>
<keyword evidence="6" id="KW-0175">Coiled coil</keyword>
<keyword evidence="3 5" id="KW-0238">DNA-binding</keyword>
<feature type="domain" description="HTH tetR-type" evidence="7">
    <location>
        <begin position="10"/>
        <end position="70"/>
    </location>
</feature>
<dbReference type="RefSeq" id="WP_326088790.1">
    <property type="nucleotide sequence ID" value="NZ_JARLKZ010000008.1"/>
</dbReference>
<reference evidence="8 9" key="1">
    <citation type="submission" date="2023-03" db="EMBL/GenBank/DDBJ databases">
        <title>Bacillus Genome Sequencing.</title>
        <authorList>
            <person name="Dunlap C."/>
        </authorList>
    </citation>
    <scope>NUCLEOTIDE SEQUENCE [LARGE SCALE GENOMIC DNA]</scope>
    <source>
        <strain evidence="8 9">BD-525</strain>
    </source>
</reference>
<evidence type="ECO:0000256" key="2">
    <source>
        <dbReference type="ARBA" id="ARBA00023015"/>
    </source>
</evidence>
<name>A0ABU6GMW5_9BACL</name>
<evidence type="ECO:0000256" key="5">
    <source>
        <dbReference type="PROSITE-ProRule" id="PRU00335"/>
    </source>
</evidence>
<dbReference type="SUPFAM" id="SSF46689">
    <property type="entry name" value="Homeodomain-like"/>
    <property type="match status" value="1"/>
</dbReference>
<dbReference type="EMBL" id="JARLKZ010000008">
    <property type="protein sequence ID" value="MEC0241065.1"/>
    <property type="molecule type" value="Genomic_DNA"/>
</dbReference>
<dbReference type="Proteomes" id="UP001344632">
    <property type="component" value="Unassembled WGS sequence"/>
</dbReference>
<evidence type="ECO:0000256" key="4">
    <source>
        <dbReference type="ARBA" id="ARBA00023163"/>
    </source>
</evidence>
<evidence type="ECO:0000313" key="8">
    <source>
        <dbReference type="EMBL" id="MEC0241065.1"/>
    </source>
</evidence>
<keyword evidence="2" id="KW-0805">Transcription regulation</keyword>
<dbReference type="InterPro" id="IPR050109">
    <property type="entry name" value="HTH-type_TetR-like_transc_reg"/>
</dbReference>
<evidence type="ECO:0000256" key="6">
    <source>
        <dbReference type="SAM" id="Coils"/>
    </source>
</evidence>
<keyword evidence="4" id="KW-0804">Transcription</keyword>
<evidence type="ECO:0000256" key="1">
    <source>
        <dbReference type="ARBA" id="ARBA00022491"/>
    </source>
</evidence>
<evidence type="ECO:0000256" key="3">
    <source>
        <dbReference type="ARBA" id="ARBA00023125"/>
    </source>
</evidence>
<proteinExistence type="predicted"/>
<dbReference type="PANTHER" id="PTHR30055:SF175">
    <property type="entry name" value="HTH-TYPE TRANSCRIPTIONAL REPRESSOR KSTR2"/>
    <property type="match status" value="1"/>
</dbReference>